<dbReference type="SUPFAM" id="SSF49313">
    <property type="entry name" value="Cadherin-like"/>
    <property type="match status" value="5"/>
</dbReference>
<dbReference type="PRINTS" id="PR00205">
    <property type="entry name" value="CADHERIN"/>
</dbReference>
<dbReference type="GO" id="GO:0005912">
    <property type="term" value="C:adherens junction"/>
    <property type="evidence" value="ECO:0000318"/>
    <property type="project" value="GO_Central"/>
</dbReference>
<dbReference type="GO" id="GO:0000902">
    <property type="term" value="P:cell morphogenesis"/>
    <property type="evidence" value="ECO:0000318"/>
    <property type="project" value="GO_Central"/>
</dbReference>
<accession>A0A8M9P5N0</accession>
<evidence type="ECO:0000313" key="15">
    <source>
        <dbReference type="RefSeq" id="XP_021325717.1"/>
    </source>
</evidence>
<dbReference type="PANTHER" id="PTHR24027">
    <property type="entry name" value="CADHERIN-23"/>
    <property type="match status" value="1"/>
</dbReference>
<proteinExistence type="predicted"/>
<evidence type="ECO:0000256" key="6">
    <source>
        <dbReference type="ARBA" id="ARBA00022989"/>
    </source>
</evidence>
<feature type="chain" id="PRO_5035450883" evidence="12">
    <location>
        <begin position="22"/>
        <end position="1870"/>
    </location>
</feature>
<protein>
    <submittedName>
        <fullName evidence="15">Uncharacterized protein cdh24a isoform X1</fullName>
    </submittedName>
</protein>
<evidence type="ECO:0000256" key="8">
    <source>
        <dbReference type="PROSITE-ProRule" id="PRU00043"/>
    </source>
</evidence>
<evidence type="ECO:0000256" key="7">
    <source>
        <dbReference type="ARBA" id="ARBA00023136"/>
    </source>
</evidence>
<dbReference type="GeneID" id="567936"/>
<reference evidence="15" key="1">
    <citation type="submission" date="2025-08" db="UniProtKB">
        <authorList>
            <consortium name="RefSeq"/>
        </authorList>
    </citation>
    <scope>IDENTIFICATION</scope>
    <source>
        <strain evidence="15">Tuebingen</strain>
        <tissue evidence="15">Fibroblasts and whole tissue</tissue>
    </source>
</reference>
<keyword evidence="6" id="KW-1133">Transmembrane helix</keyword>
<evidence type="ECO:0000256" key="11">
    <source>
        <dbReference type="SAM" id="MobiDB-lite"/>
    </source>
</evidence>
<feature type="compositionally biased region" description="Basic and acidic residues" evidence="11">
    <location>
        <begin position="1779"/>
        <end position="1793"/>
    </location>
</feature>
<dbReference type="FunFam" id="4.10.900.10:FF:000015">
    <property type="entry name" value="Cadherin 24, type 2b"/>
    <property type="match status" value="1"/>
</dbReference>
<evidence type="ECO:0000313" key="16">
    <source>
        <dbReference type="ZFIN" id="ZDB-GENE-090312-96"/>
    </source>
</evidence>
<dbReference type="FunFam" id="2.60.40.60:FF:000373">
    <property type="entry name" value="Ventral neural cadherin"/>
    <property type="match status" value="1"/>
</dbReference>
<dbReference type="GO" id="GO:0045296">
    <property type="term" value="F:cadherin binding"/>
    <property type="evidence" value="ECO:0000318"/>
    <property type="project" value="GO_Central"/>
</dbReference>
<evidence type="ECO:0000256" key="4">
    <source>
        <dbReference type="ARBA" id="ARBA00022837"/>
    </source>
</evidence>
<dbReference type="FunFam" id="2.60.40.60:FF:000017">
    <property type="entry name" value="Cadherin 24"/>
    <property type="match status" value="1"/>
</dbReference>
<dbReference type="GO" id="GO:0016339">
    <property type="term" value="P:calcium-dependent cell-cell adhesion via plasma membrane cell adhesion molecules"/>
    <property type="evidence" value="ECO:0000318"/>
    <property type="project" value="GO_Central"/>
</dbReference>
<evidence type="ECO:0000256" key="12">
    <source>
        <dbReference type="SAM" id="SignalP"/>
    </source>
</evidence>
<dbReference type="GO" id="GO:0034332">
    <property type="term" value="P:adherens junction organization"/>
    <property type="evidence" value="ECO:0000318"/>
    <property type="project" value="GO_Central"/>
</dbReference>
<dbReference type="AlphaFoldDB" id="A0A8M9P5N0"/>
<dbReference type="Pfam" id="PF00028">
    <property type="entry name" value="Cadherin"/>
    <property type="match status" value="4"/>
</dbReference>
<dbReference type="PROSITE" id="PS50268">
    <property type="entry name" value="CADHERIN_2"/>
    <property type="match status" value="5"/>
</dbReference>
<evidence type="ECO:0000313" key="14">
    <source>
        <dbReference type="Proteomes" id="UP000000437"/>
    </source>
</evidence>
<dbReference type="ZFIN" id="ZDB-GENE-090312-96">
    <property type="gene designation" value="cdh24a"/>
</dbReference>
<keyword evidence="12" id="KW-0732">Signal</keyword>
<dbReference type="InterPro" id="IPR015919">
    <property type="entry name" value="Cadherin-like_sf"/>
</dbReference>
<comment type="subcellular location">
    <subcellularLocation>
        <location evidence="1 9">Cell membrane</location>
        <topology evidence="1 9">Single-pass type I membrane protein</topology>
    </subcellularLocation>
</comment>
<dbReference type="GO" id="GO:0016477">
    <property type="term" value="P:cell migration"/>
    <property type="evidence" value="ECO:0000318"/>
    <property type="project" value="GO_Central"/>
</dbReference>
<evidence type="ECO:0000256" key="10">
    <source>
        <dbReference type="RuleBase" id="RU004357"/>
    </source>
</evidence>
<dbReference type="FunFam" id="2.60.40.60:FF:000009">
    <property type="entry name" value="Cadherin 24"/>
    <property type="match status" value="1"/>
</dbReference>
<dbReference type="InterPro" id="IPR002126">
    <property type="entry name" value="Cadherin-like_dom"/>
</dbReference>
<keyword evidence="7" id="KW-0472">Membrane</keyword>
<dbReference type="RefSeq" id="XP_021325717.1">
    <property type="nucleotide sequence ID" value="XM_021470042.3"/>
</dbReference>
<feature type="domain" description="Cadherin" evidence="13">
    <location>
        <begin position="881"/>
        <end position="989"/>
    </location>
</feature>
<feature type="region of interest" description="Disordered" evidence="11">
    <location>
        <begin position="1757"/>
        <end position="1793"/>
    </location>
</feature>
<feature type="compositionally biased region" description="Polar residues" evidence="11">
    <location>
        <begin position="580"/>
        <end position="603"/>
    </location>
</feature>
<keyword evidence="2 9" id="KW-0812">Transmembrane</keyword>
<dbReference type="GO" id="GO:0016342">
    <property type="term" value="C:catenin complex"/>
    <property type="evidence" value="ECO:0000318"/>
    <property type="project" value="GO_Central"/>
</dbReference>
<feature type="region of interest" description="Disordered" evidence="11">
    <location>
        <begin position="577"/>
        <end position="603"/>
    </location>
</feature>
<feature type="compositionally biased region" description="Polar residues" evidence="11">
    <location>
        <begin position="1553"/>
        <end position="1565"/>
    </location>
</feature>
<sequence>MSGRIWAALLFLCICFELGGSSTHLRRWKREERLPTARKDSQEEGLEQSEMTFANKAGTPHLRLAWKNKDNVRILQSNKDAMESVSGLRHAQIKEIAKSGAEISVTPVSDTSVNADSTSLFMHSYQPKSKDVTENTKTQTVSYNSQDFRISVVEIGVTPVSLSETSVNTDSNPDIKYNHYLKSKLIPEIRKTTVSYNNQDFRISRISEVETEVTPVSLSKTSVNTDSNLDVLSNYDAKSKDIPEITKTTVAYNSQHSKLSEISQDQFVPPKFTPSGQKMVFSGASVNTDSAPHFIHNYNSKFKDVPEIPKTTVSYNSQNFRYSRYSEVEIGVTPVSLSKTSVDTDIVSNHDPKSKDIPEISKITVANNSQDSKLSKIYQGHFVLSELSPALREIVSKPKKTQVEEIERRGAEIAVTPVSDASVNAESAPDFMPNYNPKFKDVPEITKPPVSYNSQDFRISRISEVEIGVTPVSLSETSVNTYFNPDVINNHNSKSKNILEILKKTLQYHSQDFRMSAISQVKMGATPSPSVNTHSNTDIFSNYDPKSKMIPAITKTTVPYHSQGFRISRKSQVEIEATPDSLSDTSVKTDSNPDLISNHYPKSTNIPEITKTTVSTFSLNSKISQDRFVPSELTPAVQDIKSEKTAVKIKVTPVSWFNPSVNTDSTPHFTINYPKSKDIPKITPINSKISQYSPLVEETESNQDEKRLPLASALDGPSDASGIPLKPPSGLNNNGQQVQTIMMGSQDADSSGDFHSTLTGPNLDEMPSQSRSRRSWIWNQFFVIEEYSGPEPVLIGRLHSSVDKGDGRTKYILKGEGAGSVFVIDSRTGNIHVTKPLDREEKDQYRLIATATDRQTGRALEPSSQFIIRVQDINDNPPLFQSGPYSATVPEMANIGTSVIQVTATDADDPTYGSSAKLVYSVIQGQQFFTVDPQSGIVRTAVPDMDREAQAQYQVVLQARDMGGHQGGLTGTTTITVHLSDVNDNPPRFTQSMWSFSVSELAVPGVEIGRLSATDADLGENARMDFMIVDGESGDTFNITGLNQEAVILLNKAVDYERRSTYSLAVEVQNPNVDSRFLRRGPFKDRAMVRITVLNADEPPRFSRSRYRLDVSENCPPACVVGRVTAVDPDTGLSNNIKYSIDPESDPEALFRIASDNGLITTAMELDREQEQWHNITVIATQRDSPNQVTRVAVSIETLDLNDNSPELDRQYNTAVCDSSTAGQVVQVIRAVDKDQSSSNSPIHFSIPAESSGSLNFSIRERGDHTANLVLLSPLKALPRSSSLPTLKIPIMLRDDTSDLSSTGTITVTVCPCQNGGMWAEEQKPQTDDKDKTSVADWEKQTVCSLLPSNSPLLGVSSAAMLAILACASTLLVVTALSLSLRKQKRDTQSPVEDDEIRENIITYDDEGGGEADTAAFDIAALKSAPQSMRRVQRLQNTNNMYSQDNLDSIRTFSWGQSLGLDPRRPVSAPLYGRYCYSIQTLPAQRNRAGPFNSRLDMAKLAYVLPTSQSQPGGPLECGSVFISKSREGSECKGADGSTDSIPKESEAGSEVISESHTLSQDQSVHSDQVLFVKGSSQSGSCSEASSSSAGHKLESSPHGLNTRASISTITTDDSTPVSAVDKNGDITLISTSQSSTSLSTTDIPFRTMEGTLLRNGRGIALNTTTLLYPEAAAATAAAGLMGLYGVSGRNYVPQLVMPLPGGAGLYESRWGLGNGKVGQASSDKASADSLTNRMGDFLQHRLAMVTFDPMQPPYDSLQTYGLEGGGSQATSLSSLESEAEKDTQGQKHSFEEWGPKFDRLLDIFRERATEKEDNAKHEGERLKGEETNKTEDESETEVRNEITIESKETRQAEEESTEDTEQTQNGKRH</sequence>
<feature type="region of interest" description="Disordered" evidence="11">
    <location>
        <begin position="1809"/>
        <end position="1870"/>
    </location>
</feature>
<dbReference type="CDD" id="cd11304">
    <property type="entry name" value="Cadherin_repeat"/>
    <property type="match status" value="4"/>
</dbReference>
<evidence type="ECO:0000256" key="1">
    <source>
        <dbReference type="ARBA" id="ARBA00004251"/>
    </source>
</evidence>
<dbReference type="Proteomes" id="UP000000437">
    <property type="component" value="Chromosome 23"/>
</dbReference>
<keyword evidence="14" id="KW-1185">Reference proteome</keyword>
<evidence type="ECO:0000256" key="5">
    <source>
        <dbReference type="ARBA" id="ARBA00022889"/>
    </source>
</evidence>
<name>A0A8M9P5N0_DANRE</name>
<dbReference type="FunFam" id="2.60.40.60:FF:000008">
    <property type="entry name" value="Cadherin 24"/>
    <property type="match status" value="1"/>
</dbReference>
<feature type="compositionally biased region" description="Low complexity" evidence="11">
    <location>
        <begin position="1606"/>
        <end position="1616"/>
    </location>
</feature>
<dbReference type="GlyGen" id="A0A8M9P5N0">
    <property type="glycosylation" value="1 site"/>
</dbReference>
<dbReference type="GO" id="GO:0005509">
    <property type="term" value="F:calcium ion binding"/>
    <property type="evidence" value="ECO:0007669"/>
    <property type="project" value="UniProtKB-UniRule"/>
</dbReference>
<keyword evidence="3" id="KW-0677">Repeat</keyword>
<feature type="domain" description="Cadherin" evidence="13">
    <location>
        <begin position="1103"/>
        <end position="1208"/>
    </location>
</feature>
<dbReference type="OrthoDB" id="6079678at2759"/>
<dbReference type="GO" id="GO:0044331">
    <property type="term" value="P:cell-cell adhesion mediated by cadherin"/>
    <property type="evidence" value="ECO:0000318"/>
    <property type="project" value="GO_Central"/>
</dbReference>
<dbReference type="AGR" id="ZFIN:ZDB-GENE-090312-96"/>
<feature type="signal peptide" evidence="12">
    <location>
        <begin position="1"/>
        <end position="21"/>
    </location>
</feature>
<dbReference type="PROSITE" id="PS00232">
    <property type="entry name" value="CADHERIN_1"/>
    <property type="match status" value="1"/>
</dbReference>
<feature type="domain" description="Cadherin" evidence="13">
    <location>
        <begin position="800"/>
        <end position="880"/>
    </location>
</feature>
<dbReference type="KEGG" id="dre:567936"/>
<feature type="region of interest" description="Disordered" evidence="11">
    <location>
        <begin position="1578"/>
        <end position="1620"/>
    </location>
</feature>
<keyword evidence="5 9" id="KW-0130">Cell adhesion</keyword>
<feature type="compositionally biased region" description="Basic and acidic residues" evidence="11">
    <location>
        <begin position="1809"/>
        <end position="1854"/>
    </location>
</feature>
<feature type="compositionally biased region" description="Low complexity" evidence="11">
    <location>
        <begin position="1578"/>
        <end position="1591"/>
    </location>
</feature>
<evidence type="ECO:0000259" key="13">
    <source>
        <dbReference type="PROSITE" id="PS50268"/>
    </source>
</evidence>
<dbReference type="GO" id="GO:0008013">
    <property type="term" value="F:beta-catenin binding"/>
    <property type="evidence" value="ECO:0000318"/>
    <property type="project" value="GO_Central"/>
</dbReference>
<dbReference type="Gene3D" id="2.60.40.60">
    <property type="entry name" value="Cadherins"/>
    <property type="match status" value="5"/>
</dbReference>
<dbReference type="InterPro" id="IPR039808">
    <property type="entry name" value="Cadherin"/>
</dbReference>
<dbReference type="Pfam" id="PF01049">
    <property type="entry name" value="CADH_Y-type_LIR"/>
    <property type="match status" value="1"/>
</dbReference>
<dbReference type="GO" id="GO:0007043">
    <property type="term" value="P:cell-cell junction assembly"/>
    <property type="evidence" value="ECO:0000318"/>
    <property type="project" value="GO_Central"/>
</dbReference>
<dbReference type="InterPro" id="IPR027397">
    <property type="entry name" value="Catenin-bd_sf"/>
</dbReference>
<feature type="domain" description="Cadherin" evidence="13">
    <location>
        <begin position="990"/>
        <end position="1102"/>
    </location>
</feature>
<comment type="function">
    <text evidence="10">Cadherins are calcium-dependent cell adhesion proteins.</text>
</comment>
<dbReference type="Gene3D" id="4.10.900.10">
    <property type="entry name" value="TCF3-CBD (Catenin binding domain)"/>
    <property type="match status" value="1"/>
</dbReference>
<feature type="region of interest" description="Disordered" evidence="11">
    <location>
        <begin position="1528"/>
        <end position="1565"/>
    </location>
</feature>
<dbReference type="PANTHER" id="PTHR24027:SF272">
    <property type="entry name" value="CADHERIN-24"/>
    <property type="match status" value="1"/>
</dbReference>
<dbReference type="InterPro" id="IPR000233">
    <property type="entry name" value="Cadherin_Y-type_LIR"/>
</dbReference>
<dbReference type="CTD" id="567936"/>
<dbReference type="FunFam" id="2.60.40.60:FF:000200">
    <property type="entry name" value="Cadherin 24, type 2b"/>
    <property type="match status" value="1"/>
</dbReference>
<evidence type="ECO:0000256" key="9">
    <source>
        <dbReference type="RuleBase" id="RU003318"/>
    </source>
</evidence>
<feature type="compositionally biased region" description="Polar residues" evidence="11">
    <location>
        <begin position="743"/>
        <end position="760"/>
    </location>
</feature>
<keyword evidence="4 8" id="KW-0106">Calcium</keyword>
<dbReference type="GO" id="GO:0002009">
    <property type="term" value="P:morphogenesis of an epithelium"/>
    <property type="evidence" value="ECO:0007669"/>
    <property type="project" value="UniProtKB-ARBA"/>
</dbReference>
<dbReference type="InterPro" id="IPR020894">
    <property type="entry name" value="Cadherin_CS"/>
</dbReference>
<dbReference type="SMART" id="SM00112">
    <property type="entry name" value="CA"/>
    <property type="match status" value="5"/>
</dbReference>
<evidence type="ECO:0000256" key="3">
    <source>
        <dbReference type="ARBA" id="ARBA00022737"/>
    </source>
</evidence>
<feature type="region of interest" description="Disordered" evidence="11">
    <location>
        <begin position="743"/>
        <end position="768"/>
    </location>
</feature>
<organism evidence="14 15">
    <name type="scientific">Danio rerio</name>
    <name type="common">Zebrafish</name>
    <name type="synonym">Brachydanio rerio</name>
    <dbReference type="NCBI Taxonomy" id="7955"/>
    <lineage>
        <taxon>Eukaryota</taxon>
        <taxon>Metazoa</taxon>
        <taxon>Chordata</taxon>
        <taxon>Craniata</taxon>
        <taxon>Vertebrata</taxon>
        <taxon>Euteleostomi</taxon>
        <taxon>Actinopterygii</taxon>
        <taxon>Neopterygii</taxon>
        <taxon>Teleostei</taxon>
        <taxon>Ostariophysi</taxon>
        <taxon>Cypriniformes</taxon>
        <taxon>Danionidae</taxon>
        <taxon>Danioninae</taxon>
        <taxon>Danio</taxon>
    </lineage>
</organism>
<feature type="domain" description="Cadherin" evidence="13">
    <location>
        <begin position="1208"/>
        <end position="1327"/>
    </location>
</feature>
<dbReference type="GO" id="GO:0007156">
    <property type="term" value="P:homophilic cell adhesion via plasma membrane adhesion molecules"/>
    <property type="evidence" value="ECO:0007669"/>
    <property type="project" value="InterPro"/>
</dbReference>
<gene>
    <name evidence="15 16" type="primary">cdh24a</name>
</gene>
<dbReference type="RefSeq" id="XP_073795434.1">
    <property type="nucleotide sequence ID" value="XM_073939333.1"/>
</dbReference>
<evidence type="ECO:0000256" key="2">
    <source>
        <dbReference type="ARBA" id="ARBA00022692"/>
    </source>
</evidence>